<evidence type="ECO:0000313" key="7">
    <source>
        <dbReference type="Proteomes" id="UP000553766"/>
    </source>
</evidence>
<dbReference type="PANTHER" id="PTHR30136:SF24">
    <property type="entry name" value="HTH-TYPE TRANSCRIPTIONAL REPRESSOR ALLR"/>
    <property type="match status" value="1"/>
</dbReference>
<dbReference type="SUPFAM" id="SSF46785">
    <property type="entry name" value="Winged helix' DNA-binding domain"/>
    <property type="match status" value="1"/>
</dbReference>
<feature type="domain" description="HTH iclR-type" evidence="4">
    <location>
        <begin position="7"/>
        <end position="69"/>
    </location>
</feature>
<accession>A0A840WHK6</accession>
<dbReference type="InterPro" id="IPR036388">
    <property type="entry name" value="WH-like_DNA-bd_sf"/>
</dbReference>
<keyword evidence="1" id="KW-0805">Transcription regulation</keyword>
<gene>
    <name evidence="6" type="ORF">FHS89_000606</name>
</gene>
<dbReference type="Pfam" id="PF09339">
    <property type="entry name" value="HTH_IclR"/>
    <property type="match status" value="1"/>
</dbReference>
<dbReference type="Gene3D" id="3.30.450.40">
    <property type="match status" value="1"/>
</dbReference>
<feature type="domain" description="IclR-ED" evidence="5">
    <location>
        <begin position="70"/>
        <end position="253"/>
    </location>
</feature>
<evidence type="ECO:0000256" key="3">
    <source>
        <dbReference type="ARBA" id="ARBA00023163"/>
    </source>
</evidence>
<dbReference type="GO" id="GO:0003700">
    <property type="term" value="F:DNA-binding transcription factor activity"/>
    <property type="evidence" value="ECO:0007669"/>
    <property type="project" value="TreeGrafter"/>
</dbReference>
<dbReference type="AlphaFoldDB" id="A0A840WHK6"/>
<sequence length="267" mass="28617">MAAQTQDGTVGKALALLDEVAAYGRPVRFAELLSDSDLPKATLYRLLQTLVSQRMLSLDPDTGFYTMGSRLIRLAHAAWQTATLAPVARPHLDQLSSQLQQTVHLAQLDHGQVLYIDKRNAARPIAMFSDAGKIGPAYCTGVGKAILAFVPADVLDAALKQQSWFRHTEHTHTSAESLRADLKDIRATGISFDREEHEPQIICVAVPILDDLGRPLGAISVTSSTLRHSLDDLAGFAPALKETAEAIARDASAYTIPGASPSGITGA</sequence>
<keyword evidence="2 6" id="KW-0238">DNA-binding</keyword>
<dbReference type="InterPro" id="IPR036390">
    <property type="entry name" value="WH_DNA-bd_sf"/>
</dbReference>
<reference evidence="6 7" key="1">
    <citation type="submission" date="2020-08" db="EMBL/GenBank/DDBJ databases">
        <title>Genomic Encyclopedia of Type Strains, Phase IV (KMG-IV): sequencing the most valuable type-strain genomes for metagenomic binning, comparative biology and taxonomic classification.</title>
        <authorList>
            <person name="Goeker M."/>
        </authorList>
    </citation>
    <scope>NUCLEOTIDE SEQUENCE [LARGE SCALE GENOMIC DNA]</scope>
    <source>
        <strain evidence="6 7">DSM 103377</strain>
    </source>
</reference>
<dbReference type="PROSITE" id="PS51078">
    <property type="entry name" value="ICLR_ED"/>
    <property type="match status" value="1"/>
</dbReference>
<dbReference type="GO" id="GO:0003677">
    <property type="term" value="F:DNA binding"/>
    <property type="evidence" value="ECO:0007669"/>
    <property type="project" value="UniProtKB-KW"/>
</dbReference>
<keyword evidence="3" id="KW-0804">Transcription</keyword>
<comment type="caution">
    <text evidence="6">The sequence shown here is derived from an EMBL/GenBank/DDBJ whole genome shotgun (WGS) entry which is preliminary data.</text>
</comment>
<evidence type="ECO:0000256" key="1">
    <source>
        <dbReference type="ARBA" id="ARBA00023015"/>
    </source>
</evidence>
<evidence type="ECO:0000259" key="4">
    <source>
        <dbReference type="PROSITE" id="PS51077"/>
    </source>
</evidence>
<dbReference type="Gene3D" id="1.10.10.10">
    <property type="entry name" value="Winged helix-like DNA-binding domain superfamily/Winged helix DNA-binding domain"/>
    <property type="match status" value="1"/>
</dbReference>
<dbReference type="PANTHER" id="PTHR30136">
    <property type="entry name" value="HELIX-TURN-HELIX TRANSCRIPTIONAL REGULATOR, ICLR FAMILY"/>
    <property type="match status" value="1"/>
</dbReference>
<protein>
    <submittedName>
        <fullName evidence="6">DNA-binding IclR family transcriptional regulator</fullName>
    </submittedName>
</protein>
<dbReference type="PROSITE" id="PS51077">
    <property type="entry name" value="HTH_ICLR"/>
    <property type="match status" value="1"/>
</dbReference>
<dbReference type="InterPro" id="IPR050707">
    <property type="entry name" value="HTH_MetabolicPath_Reg"/>
</dbReference>
<dbReference type="SMART" id="SM00346">
    <property type="entry name" value="HTH_ICLR"/>
    <property type="match status" value="1"/>
</dbReference>
<dbReference type="SUPFAM" id="SSF55781">
    <property type="entry name" value="GAF domain-like"/>
    <property type="match status" value="1"/>
</dbReference>
<dbReference type="EMBL" id="JACIJS010000001">
    <property type="protein sequence ID" value="MBB5514608.1"/>
    <property type="molecule type" value="Genomic_DNA"/>
</dbReference>
<dbReference type="InterPro" id="IPR005471">
    <property type="entry name" value="Tscrpt_reg_IclR_N"/>
</dbReference>
<evidence type="ECO:0000313" key="6">
    <source>
        <dbReference type="EMBL" id="MBB5514608.1"/>
    </source>
</evidence>
<evidence type="ECO:0000256" key="2">
    <source>
        <dbReference type="ARBA" id="ARBA00023125"/>
    </source>
</evidence>
<organism evidence="6 7">
    <name type="scientific">Rubricella aquisinus</name>
    <dbReference type="NCBI Taxonomy" id="2028108"/>
    <lineage>
        <taxon>Bacteria</taxon>
        <taxon>Pseudomonadati</taxon>
        <taxon>Pseudomonadota</taxon>
        <taxon>Alphaproteobacteria</taxon>
        <taxon>Rhodobacterales</taxon>
        <taxon>Paracoccaceae</taxon>
        <taxon>Rubricella</taxon>
    </lineage>
</organism>
<dbReference type="InterPro" id="IPR029016">
    <property type="entry name" value="GAF-like_dom_sf"/>
</dbReference>
<dbReference type="Pfam" id="PF01614">
    <property type="entry name" value="IclR_C"/>
    <property type="match status" value="1"/>
</dbReference>
<name>A0A840WHK6_9RHOB</name>
<proteinExistence type="predicted"/>
<dbReference type="Proteomes" id="UP000553766">
    <property type="component" value="Unassembled WGS sequence"/>
</dbReference>
<dbReference type="InterPro" id="IPR014757">
    <property type="entry name" value="Tscrpt_reg_IclR_C"/>
</dbReference>
<evidence type="ECO:0000259" key="5">
    <source>
        <dbReference type="PROSITE" id="PS51078"/>
    </source>
</evidence>
<keyword evidence="7" id="KW-1185">Reference proteome</keyword>
<dbReference type="GO" id="GO:0045892">
    <property type="term" value="P:negative regulation of DNA-templated transcription"/>
    <property type="evidence" value="ECO:0007669"/>
    <property type="project" value="TreeGrafter"/>
</dbReference>
<dbReference type="RefSeq" id="WP_343051322.1">
    <property type="nucleotide sequence ID" value="NZ_JACIJS010000001.1"/>
</dbReference>